<feature type="binding site" evidence="10">
    <location>
        <position position="77"/>
    </location>
    <ligand>
        <name>[4Fe-4S] cluster</name>
        <dbReference type="ChEBI" id="CHEBI:49883"/>
        <label>2</label>
    </ligand>
</feature>
<feature type="binding site" evidence="10">
    <location>
        <position position="60"/>
    </location>
    <ligand>
        <name>[4Fe-4S] cluster</name>
        <dbReference type="ChEBI" id="CHEBI:49883"/>
        <label>2</label>
    </ligand>
</feature>
<evidence type="ECO:0000256" key="1">
    <source>
        <dbReference type="ARBA" id="ARBA00001966"/>
    </source>
</evidence>
<evidence type="ECO:0000313" key="11">
    <source>
        <dbReference type="EMBL" id="SBW11422.1"/>
    </source>
</evidence>
<dbReference type="InterPro" id="IPR011254">
    <property type="entry name" value="Prismane-like_sf"/>
</dbReference>
<evidence type="ECO:0000256" key="6">
    <source>
        <dbReference type="ARBA" id="ARBA00023004"/>
    </source>
</evidence>
<organism evidence="11">
    <name type="scientific">uncultured Desulfovibrio sp</name>
    <dbReference type="NCBI Taxonomy" id="167968"/>
    <lineage>
        <taxon>Bacteria</taxon>
        <taxon>Pseudomonadati</taxon>
        <taxon>Thermodesulfobacteriota</taxon>
        <taxon>Desulfovibrionia</taxon>
        <taxon>Desulfovibrionales</taxon>
        <taxon>Desulfovibrionaceae</taxon>
        <taxon>Desulfovibrio</taxon>
        <taxon>environmental samples</taxon>
    </lineage>
</organism>
<dbReference type="InterPro" id="IPR010047">
    <property type="entry name" value="CODH"/>
</dbReference>
<keyword evidence="4 9" id="KW-0479">Metal-binding</keyword>
<proteinExistence type="predicted"/>
<reference evidence="11" key="1">
    <citation type="submission" date="2016-04" db="EMBL/GenBank/DDBJ databases">
        <authorList>
            <person name="Evans L.H."/>
            <person name="Alamgir A."/>
            <person name="Owens N."/>
            <person name="Weber N.D."/>
            <person name="Virtaneva K."/>
            <person name="Barbian K."/>
            <person name="Babar A."/>
            <person name="Rosenke K."/>
        </authorList>
    </citation>
    <scope>NUCLEOTIDE SEQUENCE</scope>
    <source>
        <strain evidence="11">92-2</strain>
    </source>
</reference>
<feature type="binding site" evidence="10">
    <location>
        <position position="521"/>
    </location>
    <ligand>
        <name>[Ni-4Fe-4S] cluster</name>
        <dbReference type="ChEBI" id="CHEBI:47739"/>
    </ligand>
</feature>
<keyword evidence="6 9" id="KW-0408">Iron</keyword>
<dbReference type="InterPro" id="IPR016099">
    <property type="entry name" value="Prismane-like_a/b-sand"/>
</dbReference>
<dbReference type="RefSeq" id="WP_227119217.1">
    <property type="nucleotide sequence ID" value="NZ_LT598928.1"/>
</dbReference>
<dbReference type="SUPFAM" id="SSF56821">
    <property type="entry name" value="Prismane protein-like"/>
    <property type="match status" value="1"/>
</dbReference>
<dbReference type="NCBIfam" id="TIGR01702">
    <property type="entry name" value="CO_DH_cata"/>
    <property type="match status" value="1"/>
</dbReference>
<dbReference type="AlphaFoldDB" id="A0A212KIE7"/>
<evidence type="ECO:0000256" key="9">
    <source>
        <dbReference type="PIRNR" id="PIRNR005023"/>
    </source>
</evidence>
<dbReference type="GO" id="GO:0043885">
    <property type="term" value="F:anaerobic carbon-monoxide dehydrogenase activity"/>
    <property type="evidence" value="ECO:0007669"/>
    <property type="project" value="UniProtKB-UniRule"/>
</dbReference>
<dbReference type="EC" id="1.2.7.4" evidence="9"/>
<dbReference type="Gene3D" id="3.40.50.2030">
    <property type="match status" value="2"/>
</dbReference>
<keyword evidence="7 9" id="KW-0411">Iron-sulfur</keyword>
<evidence type="ECO:0000256" key="3">
    <source>
        <dbReference type="ARBA" id="ARBA00022596"/>
    </source>
</evidence>
<feature type="binding site" evidence="10">
    <location>
        <position position="450"/>
    </location>
    <ligand>
        <name>[Ni-4Fe-4S] cluster</name>
        <dbReference type="ChEBI" id="CHEBI:47739"/>
    </ligand>
</feature>
<feature type="binding site" evidence="10">
    <location>
        <position position="304"/>
    </location>
    <ligand>
        <name>[Ni-4Fe-4S] cluster</name>
        <dbReference type="ChEBI" id="CHEBI:47739"/>
    </ligand>
</feature>
<dbReference type="Gene3D" id="1.20.1270.30">
    <property type="match status" value="1"/>
</dbReference>
<feature type="binding site" evidence="10">
    <location>
        <position position="268"/>
    </location>
    <ligand>
        <name>[Ni-4Fe-4S] cluster</name>
        <dbReference type="ChEBI" id="CHEBI:47739"/>
    </ligand>
</feature>
<dbReference type="GO" id="GO:0006091">
    <property type="term" value="P:generation of precursor metabolites and energy"/>
    <property type="evidence" value="ECO:0007669"/>
    <property type="project" value="InterPro"/>
</dbReference>
<dbReference type="EMBL" id="FLUP01000002">
    <property type="protein sequence ID" value="SBW11422.1"/>
    <property type="molecule type" value="Genomic_DNA"/>
</dbReference>
<dbReference type="InterPro" id="IPR016101">
    <property type="entry name" value="CO_DH_a-bundle"/>
</dbReference>
<name>A0A212KIE7_9BACT</name>
<feature type="binding site" evidence="10">
    <location>
        <position position="43"/>
    </location>
    <ligand>
        <name>[4Fe-4S] cluster</name>
        <dbReference type="ChEBI" id="CHEBI:49883"/>
        <label>1</label>
        <note>ligand shared between dimeric partners</note>
    </ligand>
</feature>
<sequence length="631" mass="67062">MESKKRDINDMSIWDDAKSMLAKARADGVETAWDRLDQQTPHCRFCELGTTCRNCVMGPCRISAKAEPGGKLSRGVCGADADVIVARNFGRFIAGGSAGHSDHGRDVIEALEAVVEGRAPGYQIRDEAKLRRIAAELGVATEGRDALDVAADVVDACYSDFGSRRKAVNFLSRVPAKRRELWEKLDITPRGVDREIAEMMHRTHMGCDNDAPNTMLHAARCALADGWAGSMIATELCDVLFGTPKPKMSTANLGVIKKDTVNILVHGHNPVVSEMILDAARDPEMIELAKKNGATGITVAGLCCTGNELLMRQGIPMAGNHLMTELAIVTGAVEVVVVDYQCIMPSLVQVAGCYHTRFIDTAAKARFTGAIHFNFHPENAQEEARKIVRMAVDAFVERDPKRVEIPAEPVSIMTGFSNEAILEALGGSLDPLLDAVKAGTVRGFVGVVGCNNPKIKHDSANVGLMKALIKKDIMVLATGCVTTAAGKAGLLVPEGASMAGPGLQSLCGALGIPPVLHLGSCVDNARILQLCALIANALGVDISDLPVGASSPEWYSEKAAAIGLYAVASGIYTHLGLPPNILGSEKVTDIALNGLEQIVGASFVVNDDPEKAADLLDARIRQKRQGLGLQP</sequence>
<dbReference type="PANTHER" id="PTHR30109:SF4">
    <property type="entry name" value="CARBON MONOXIDE DEHYDROGENASE"/>
    <property type="match status" value="1"/>
</dbReference>
<evidence type="ECO:0000256" key="7">
    <source>
        <dbReference type="ARBA" id="ARBA00023014"/>
    </source>
</evidence>
<dbReference type="GO" id="GO:0016151">
    <property type="term" value="F:nickel cation binding"/>
    <property type="evidence" value="ECO:0007669"/>
    <property type="project" value="InterPro"/>
</dbReference>
<dbReference type="InterPro" id="IPR004137">
    <property type="entry name" value="HCP/CODH"/>
</dbReference>
<accession>A0A212KIE7</accession>
<keyword evidence="2 9" id="KW-0004">4Fe-4S</keyword>
<dbReference type="GO" id="GO:0042542">
    <property type="term" value="P:response to hydrogen peroxide"/>
    <property type="evidence" value="ECO:0007669"/>
    <property type="project" value="TreeGrafter"/>
</dbReference>
<evidence type="ECO:0000256" key="5">
    <source>
        <dbReference type="ARBA" id="ARBA00023002"/>
    </source>
</evidence>
<dbReference type="PANTHER" id="PTHR30109">
    <property type="entry name" value="HYDROXYLAMINE REDUCTASE"/>
    <property type="match status" value="1"/>
</dbReference>
<comment type="cofactor">
    <cofactor evidence="1">
        <name>[4Fe-4S] cluster</name>
        <dbReference type="ChEBI" id="CHEBI:49883"/>
    </cofactor>
</comment>
<comment type="catalytic activity">
    <reaction evidence="8 9">
        <text>CO + 2 oxidized [2Fe-2S]-[ferredoxin] + H2O = 2 reduced [2Fe-2S]-[ferredoxin] + CO2 + 2 H(+)</text>
        <dbReference type="Rhea" id="RHEA:21040"/>
        <dbReference type="Rhea" id="RHEA-COMP:10000"/>
        <dbReference type="Rhea" id="RHEA-COMP:10001"/>
        <dbReference type="ChEBI" id="CHEBI:15377"/>
        <dbReference type="ChEBI" id="CHEBI:15378"/>
        <dbReference type="ChEBI" id="CHEBI:16526"/>
        <dbReference type="ChEBI" id="CHEBI:17245"/>
        <dbReference type="ChEBI" id="CHEBI:33737"/>
        <dbReference type="ChEBI" id="CHEBI:33738"/>
        <dbReference type="EC" id="1.2.7.4"/>
    </reaction>
</comment>
<evidence type="ECO:0000256" key="2">
    <source>
        <dbReference type="ARBA" id="ARBA00022485"/>
    </source>
</evidence>
<dbReference type="CDD" id="cd01915">
    <property type="entry name" value="CODH"/>
    <property type="match status" value="1"/>
</dbReference>
<dbReference type="GO" id="GO:0050418">
    <property type="term" value="F:hydroxylamine reductase activity"/>
    <property type="evidence" value="ECO:0007669"/>
    <property type="project" value="TreeGrafter"/>
</dbReference>
<feature type="binding site" evidence="10">
    <location>
        <position position="480"/>
    </location>
    <ligand>
        <name>[Ni-4Fe-4S] cluster</name>
        <dbReference type="ChEBI" id="CHEBI:47739"/>
    </ligand>
</feature>
<gene>
    <name evidence="11" type="primary">cooS</name>
    <name evidence="11" type="ORF">KM92DES2_20065</name>
</gene>
<dbReference type="GO" id="GO:0004601">
    <property type="term" value="F:peroxidase activity"/>
    <property type="evidence" value="ECO:0007669"/>
    <property type="project" value="TreeGrafter"/>
</dbReference>
<dbReference type="GO" id="GO:0051539">
    <property type="term" value="F:4 iron, 4 sulfur cluster binding"/>
    <property type="evidence" value="ECO:0007669"/>
    <property type="project" value="UniProtKB-UniRule"/>
</dbReference>
<evidence type="ECO:0000256" key="4">
    <source>
        <dbReference type="ARBA" id="ARBA00022723"/>
    </source>
</evidence>
<feature type="binding site" evidence="10">
    <location>
        <position position="55"/>
    </location>
    <ligand>
        <name>[4Fe-4S] cluster</name>
        <dbReference type="ChEBI" id="CHEBI:49883"/>
        <label>2</label>
    </ligand>
</feature>
<feature type="binding site" evidence="10">
    <location>
        <position position="52"/>
    </location>
    <ligand>
        <name>[4Fe-4S] cluster</name>
        <dbReference type="ChEBI" id="CHEBI:49883"/>
        <label>2</label>
    </ligand>
</feature>
<dbReference type="PIRSF" id="PIRSF005023">
    <property type="entry name" value="CODH"/>
    <property type="match status" value="1"/>
</dbReference>
<evidence type="ECO:0000256" key="10">
    <source>
        <dbReference type="PIRSR" id="PIRSR005023-1"/>
    </source>
</evidence>
<dbReference type="Pfam" id="PF03063">
    <property type="entry name" value="Prismane"/>
    <property type="match status" value="1"/>
</dbReference>
<evidence type="ECO:0000256" key="8">
    <source>
        <dbReference type="ARBA" id="ARBA00048733"/>
    </source>
</evidence>
<feature type="binding site" evidence="10">
    <location>
        <position position="342"/>
    </location>
    <ligand>
        <name>[Ni-4Fe-4S] cluster</name>
        <dbReference type="ChEBI" id="CHEBI:47739"/>
    </ligand>
</feature>
<keyword evidence="3 10" id="KW-0533">Nickel</keyword>
<protein>
    <recommendedName>
        <fullName evidence="9">Carbon monoxide dehydrogenase</fullName>
        <ecNumber evidence="9">1.2.7.4</ecNumber>
    </recommendedName>
</protein>
<keyword evidence="5 9" id="KW-0560">Oxidoreductase</keyword>